<dbReference type="PANTHER" id="PTHR43976">
    <property type="entry name" value="SHORT CHAIN DEHYDROGENASE"/>
    <property type="match status" value="1"/>
</dbReference>
<dbReference type="EMBL" id="PQSP01000009">
    <property type="protein sequence ID" value="RUS65834.1"/>
    <property type="molecule type" value="Genomic_DNA"/>
</dbReference>
<dbReference type="CDD" id="cd05374">
    <property type="entry name" value="17beta-HSD-like_SDR_c"/>
    <property type="match status" value="1"/>
</dbReference>
<accession>A0A433SB12</accession>
<dbReference type="InterPro" id="IPR036291">
    <property type="entry name" value="NAD(P)-bd_dom_sf"/>
</dbReference>
<dbReference type="PRINTS" id="PR00080">
    <property type="entry name" value="SDRFAMILY"/>
</dbReference>
<dbReference type="AlphaFoldDB" id="A0A433SB12"/>
<dbReference type="PANTHER" id="PTHR43976:SF16">
    <property type="entry name" value="SHORT-CHAIN DEHYDROGENASE_REDUCTASE FAMILY PROTEIN"/>
    <property type="match status" value="1"/>
</dbReference>
<reference evidence="5 6" key="1">
    <citation type="submission" date="2018-01" db="EMBL/GenBank/DDBJ databases">
        <title>Saezia sanguinis gen. nov., sp. nov., in the order Burkholderiales isolated from human blood.</title>
        <authorList>
            <person name="Medina-Pascual M.J."/>
            <person name="Valdezate S."/>
            <person name="Monzon S."/>
            <person name="Cuesta I."/>
            <person name="Carrasco G."/>
            <person name="Villalon P."/>
            <person name="Saez-Nieto J.A."/>
        </authorList>
    </citation>
    <scope>NUCLEOTIDE SEQUENCE [LARGE SCALE GENOMIC DNA]</scope>
    <source>
        <strain evidence="5 6">CNM695-12</strain>
    </source>
</reference>
<name>A0A433SB12_9BURK</name>
<dbReference type="PRINTS" id="PR00081">
    <property type="entry name" value="GDHRDH"/>
</dbReference>
<protein>
    <submittedName>
        <fullName evidence="5">3-oxoacyl-[acyl-carrier-protein] reductase FabG</fullName>
        <ecNumber evidence="5">1.1.1.100</ecNumber>
    </submittedName>
</protein>
<evidence type="ECO:0000256" key="2">
    <source>
        <dbReference type="ARBA" id="ARBA00023002"/>
    </source>
</evidence>
<dbReference type="Gene3D" id="3.40.50.720">
    <property type="entry name" value="NAD(P)-binding Rossmann-like Domain"/>
    <property type="match status" value="1"/>
</dbReference>
<comment type="caution">
    <text evidence="5">The sequence shown here is derived from an EMBL/GenBank/DDBJ whole genome shotgun (WGS) entry which is preliminary data.</text>
</comment>
<evidence type="ECO:0000256" key="3">
    <source>
        <dbReference type="RuleBase" id="RU000363"/>
    </source>
</evidence>
<sequence length="306" mass="33536">MSAVSNTQTWFITGAGGGFGLELTRQLLALGKQVAATTRASFDALNALQAQYPRQLWVSKLDVTELDSIAPVIKAAHEHFGSIDVLVSNAGYVLLGALEELEPEQIHRQLQTNLYGPIFLIRAMLPYMRQQKHGRIIQLSSEAGQITFPALSLYHASKWGIEGFCESVAREVAAFDIHITIVQPGRASTDIDEHAQTSVGQLPAYQQSTVGLYRKLLTMGRFPSIGDPVKIATRIIEAAQAPQPPLRLALGEDAYKNISRALQERLQQLEAQKDVACSTSRTDGIDQRPPQTTPRPSICQTHKKSG</sequence>
<dbReference type="RefSeq" id="WP_239442513.1">
    <property type="nucleotide sequence ID" value="NZ_PQSP01000009.1"/>
</dbReference>
<comment type="similarity">
    <text evidence="1 3">Belongs to the short-chain dehydrogenases/reductases (SDR) family.</text>
</comment>
<evidence type="ECO:0000256" key="4">
    <source>
        <dbReference type="SAM" id="MobiDB-lite"/>
    </source>
</evidence>
<dbReference type="EC" id="1.1.1.100" evidence="5"/>
<dbReference type="Pfam" id="PF00106">
    <property type="entry name" value="adh_short"/>
    <property type="match status" value="1"/>
</dbReference>
<organism evidence="5 6">
    <name type="scientific">Saezia sanguinis</name>
    <dbReference type="NCBI Taxonomy" id="1965230"/>
    <lineage>
        <taxon>Bacteria</taxon>
        <taxon>Pseudomonadati</taxon>
        <taxon>Pseudomonadota</taxon>
        <taxon>Betaproteobacteria</taxon>
        <taxon>Burkholderiales</taxon>
        <taxon>Saeziaceae</taxon>
        <taxon>Saezia</taxon>
    </lineage>
</organism>
<evidence type="ECO:0000256" key="1">
    <source>
        <dbReference type="ARBA" id="ARBA00006484"/>
    </source>
</evidence>
<dbReference type="Proteomes" id="UP000286947">
    <property type="component" value="Unassembled WGS sequence"/>
</dbReference>
<dbReference type="GO" id="GO:0004316">
    <property type="term" value="F:3-oxoacyl-[acyl-carrier-protein] reductase (NADPH) activity"/>
    <property type="evidence" value="ECO:0007669"/>
    <property type="project" value="UniProtKB-EC"/>
</dbReference>
<dbReference type="InterPro" id="IPR002347">
    <property type="entry name" value="SDR_fam"/>
</dbReference>
<feature type="region of interest" description="Disordered" evidence="4">
    <location>
        <begin position="274"/>
        <end position="306"/>
    </location>
</feature>
<evidence type="ECO:0000313" key="6">
    <source>
        <dbReference type="Proteomes" id="UP000286947"/>
    </source>
</evidence>
<gene>
    <name evidence="5" type="primary">fabG_6</name>
    <name evidence="5" type="ORF">CUZ56_02679</name>
</gene>
<keyword evidence="2 5" id="KW-0560">Oxidoreductase</keyword>
<dbReference type="InterPro" id="IPR051911">
    <property type="entry name" value="SDR_oxidoreductase"/>
</dbReference>
<dbReference type="SUPFAM" id="SSF51735">
    <property type="entry name" value="NAD(P)-binding Rossmann-fold domains"/>
    <property type="match status" value="1"/>
</dbReference>
<evidence type="ECO:0000313" key="5">
    <source>
        <dbReference type="EMBL" id="RUS65834.1"/>
    </source>
</evidence>
<proteinExistence type="inferred from homology"/>
<dbReference type="NCBIfam" id="NF005065">
    <property type="entry name" value="PRK06482.1"/>
    <property type="match status" value="1"/>
</dbReference>
<keyword evidence="6" id="KW-1185">Reference proteome</keyword>